<dbReference type="AlphaFoldDB" id="Q6BN39"/>
<dbReference type="OrthoDB" id="7392499at2759"/>
<comment type="cofactor">
    <cofactor evidence="9">
        <name>Mg(2+)</name>
        <dbReference type="ChEBI" id="CHEBI:18420"/>
    </cofactor>
    <text evidence="9">Binds 1 Mg(2+) ion.</text>
</comment>
<keyword evidence="5 11" id="KW-0378">Hydrolase</keyword>
<dbReference type="EC" id="3.1.3.1" evidence="2 11"/>
<evidence type="ECO:0000313" key="14">
    <source>
        <dbReference type="Proteomes" id="UP000000599"/>
    </source>
</evidence>
<feature type="binding site" evidence="9">
    <location>
        <position position="328"/>
    </location>
    <ligand>
        <name>Zn(2+)</name>
        <dbReference type="ChEBI" id="CHEBI:29105"/>
        <label>2</label>
    </ligand>
</feature>
<feature type="binding site" evidence="9">
    <location>
        <position position="288"/>
    </location>
    <ligand>
        <name>Zn(2+)</name>
        <dbReference type="ChEBI" id="CHEBI:29105"/>
        <label>2</label>
    </ligand>
</feature>
<dbReference type="PROSITE" id="PS00123">
    <property type="entry name" value="ALKALINE_PHOSPHATASE"/>
    <property type="match status" value="1"/>
</dbReference>
<evidence type="ECO:0000256" key="4">
    <source>
        <dbReference type="ARBA" id="ARBA00022723"/>
    </source>
</evidence>
<protein>
    <recommendedName>
        <fullName evidence="2 11">Alkaline phosphatase</fullName>
        <ecNumber evidence="2 11">3.1.3.1</ecNumber>
    </recommendedName>
</protein>
<feature type="signal peptide" evidence="12">
    <location>
        <begin position="1"/>
        <end position="21"/>
    </location>
</feature>
<comment type="cofactor">
    <cofactor evidence="9">
        <name>Zn(2+)</name>
        <dbReference type="ChEBI" id="CHEBI:29105"/>
    </cofactor>
    <text evidence="9">Binds 2 Zn(2+) ions.</text>
</comment>
<dbReference type="SMART" id="SM00098">
    <property type="entry name" value="alkPPc"/>
    <property type="match status" value="1"/>
</dbReference>
<feature type="chain" id="PRO_5005699088" description="Alkaline phosphatase" evidence="12">
    <location>
        <begin position="22"/>
        <end position="493"/>
    </location>
</feature>
<comment type="similarity">
    <text evidence="1 10">Belongs to the alkaline phosphatase family.</text>
</comment>
<dbReference type="VEuPathDB" id="FungiDB:DEHA2F00462g"/>
<sequence>MKISNFATYIATLSMFFTANAAPVEPNKKQNIILMVSDGMGVATLDLARQYNAVVNGLELPSLLNLDDYLIGSLRTRSNSSFITDSAAAGTALACGKKSYNKAIGVDPDRNPIGNVGEALKIEGYTVGIVVTTKITDATPGVFYAHSDSRSYEDLIAEQLVGEHPLGRIPDLVMGGGRTYFYPNTSEGGSRADSRNLIEEIQNNGTWSYAGNRQEFDELDGGNNVTLPLLGLFADKDIPYKIDRNESVYPSLNEQVQVALTALTEATKDSEKGFFLMIEGSRIDHAGHANDAAASVRETIEYDSAWKEVLDFADASEVETLVVSISDHETGGISLNAEKAEDYQPLINATHSGEYLSKEINNFSDIDDDALFTKFIKSEIIEKGLGIYNYTNEEIERVKNTKNNEEPEYTEVLANLTSSRAKIRFSSYEHTAVDVGVYAHSNSDRLQYKVLDRINGLAGAHENTDYPKFLQGIVGFDMDDVTELIQDIQHTLD</sequence>
<keyword evidence="4 9" id="KW-0479">Metal-binding</keyword>
<evidence type="ECO:0000256" key="7">
    <source>
        <dbReference type="ARBA" id="ARBA00022842"/>
    </source>
</evidence>
<feature type="binding site" evidence="9">
    <location>
        <position position="430"/>
    </location>
    <ligand>
        <name>Zn(2+)</name>
        <dbReference type="ChEBI" id="CHEBI:29105"/>
        <label>2</label>
    </ligand>
</feature>
<evidence type="ECO:0000256" key="2">
    <source>
        <dbReference type="ARBA" id="ARBA00012647"/>
    </source>
</evidence>
<dbReference type="GO" id="GO:0000329">
    <property type="term" value="C:fungal-type vacuole membrane"/>
    <property type="evidence" value="ECO:0007669"/>
    <property type="project" value="TreeGrafter"/>
</dbReference>
<dbReference type="Gene3D" id="3.40.720.10">
    <property type="entry name" value="Alkaline Phosphatase, subunit A"/>
    <property type="match status" value="1"/>
</dbReference>
<keyword evidence="6 9" id="KW-0862">Zinc</keyword>
<accession>Q6BN39</accession>
<dbReference type="RefSeq" id="XP_460381.2">
    <property type="nucleotide sequence ID" value="XM_460381.2"/>
</dbReference>
<feature type="binding site" evidence="9">
    <location>
        <position position="38"/>
    </location>
    <ligand>
        <name>Mg(2+)</name>
        <dbReference type="ChEBI" id="CHEBI:18420"/>
    </ligand>
</feature>
<dbReference type="SUPFAM" id="SSF53649">
    <property type="entry name" value="Alkaline phosphatase-like"/>
    <property type="match status" value="1"/>
</dbReference>
<evidence type="ECO:0000256" key="11">
    <source>
        <dbReference type="RuleBase" id="RU003947"/>
    </source>
</evidence>
<dbReference type="Pfam" id="PF00245">
    <property type="entry name" value="Alk_phosphatase"/>
    <property type="match status" value="1"/>
</dbReference>
<dbReference type="PANTHER" id="PTHR11596">
    <property type="entry name" value="ALKALINE PHOSPHATASE"/>
    <property type="match status" value="1"/>
</dbReference>
<keyword evidence="14" id="KW-1185">Reference proteome</keyword>
<dbReference type="Proteomes" id="UP000000599">
    <property type="component" value="Chromosome F"/>
</dbReference>
<keyword evidence="3" id="KW-0597">Phosphoprotein</keyword>
<feature type="binding site" evidence="9">
    <location>
        <position position="139"/>
    </location>
    <ligand>
        <name>Mg(2+)</name>
        <dbReference type="ChEBI" id="CHEBI:18420"/>
    </ligand>
</feature>
<feature type="active site" description="Phosphoserine intermediate" evidence="8">
    <location>
        <position position="86"/>
    </location>
</feature>
<evidence type="ECO:0000256" key="12">
    <source>
        <dbReference type="SAM" id="SignalP"/>
    </source>
</evidence>
<dbReference type="eggNOG" id="KOG4126">
    <property type="taxonomic scope" value="Eukaryota"/>
</dbReference>
<comment type="catalytic activity">
    <reaction evidence="11">
        <text>a phosphate monoester + H2O = an alcohol + phosphate</text>
        <dbReference type="Rhea" id="RHEA:15017"/>
        <dbReference type="ChEBI" id="CHEBI:15377"/>
        <dbReference type="ChEBI" id="CHEBI:30879"/>
        <dbReference type="ChEBI" id="CHEBI:43474"/>
        <dbReference type="ChEBI" id="CHEBI:67140"/>
        <dbReference type="EC" id="3.1.3.1"/>
    </reaction>
</comment>
<evidence type="ECO:0000313" key="13">
    <source>
        <dbReference type="EMBL" id="CAG88683.2"/>
    </source>
</evidence>
<evidence type="ECO:0000256" key="3">
    <source>
        <dbReference type="ARBA" id="ARBA00022553"/>
    </source>
</evidence>
<proteinExistence type="inferred from homology"/>
<keyword evidence="12" id="KW-0732">Signal</keyword>
<dbReference type="Gene3D" id="1.10.60.40">
    <property type="match status" value="1"/>
</dbReference>
<dbReference type="GO" id="GO:0004035">
    <property type="term" value="F:alkaline phosphatase activity"/>
    <property type="evidence" value="ECO:0007669"/>
    <property type="project" value="UniProtKB-EC"/>
</dbReference>
<dbReference type="InterPro" id="IPR001952">
    <property type="entry name" value="Alkaline_phosphatase"/>
</dbReference>
<dbReference type="HOGENOM" id="CLU_008539_6_0_1"/>
<feature type="binding site" evidence="9">
    <location>
        <position position="284"/>
    </location>
    <ligand>
        <name>Zn(2+)</name>
        <dbReference type="ChEBI" id="CHEBI:29105"/>
        <label>2</label>
    </ligand>
</feature>
<name>Q6BN39_DEBHA</name>
<dbReference type="EMBL" id="CR382138">
    <property type="protein sequence ID" value="CAG88683.2"/>
    <property type="molecule type" value="Genomic_DNA"/>
</dbReference>
<dbReference type="OMA" id="RSGMEYP"/>
<evidence type="ECO:0000256" key="10">
    <source>
        <dbReference type="RuleBase" id="RU003946"/>
    </source>
</evidence>
<feature type="binding site" evidence="9">
    <location>
        <position position="137"/>
    </location>
    <ligand>
        <name>Mg(2+)</name>
        <dbReference type="ChEBI" id="CHEBI:18420"/>
    </ligand>
</feature>
<gene>
    <name evidence="13" type="ordered locus">DEHA2F00462g</name>
</gene>
<evidence type="ECO:0000256" key="6">
    <source>
        <dbReference type="ARBA" id="ARBA00022833"/>
    </source>
</evidence>
<dbReference type="GO" id="GO:0046872">
    <property type="term" value="F:metal ion binding"/>
    <property type="evidence" value="ECO:0007669"/>
    <property type="project" value="UniProtKB-KW"/>
</dbReference>
<dbReference type="InParanoid" id="Q6BN39"/>
<feature type="binding site" evidence="9">
    <location>
        <position position="327"/>
    </location>
    <ligand>
        <name>Zn(2+)</name>
        <dbReference type="ChEBI" id="CHEBI:29105"/>
        <label>2</label>
    </ligand>
</feature>
<dbReference type="InterPro" id="IPR017850">
    <property type="entry name" value="Alkaline_phosphatase_core_sf"/>
</dbReference>
<dbReference type="KEGG" id="dha:DEHA2F00462g"/>
<evidence type="ECO:0000256" key="9">
    <source>
        <dbReference type="PIRSR" id="PIRSR601952-2"/>
    </source>
</evidence>
<feature type="binding site" evidence="9">
    <location>
        <position position="38"/>
    </location>
    <ligand>
        <name>Zn(2+)</name>
        <dbReference type="ChEBI" id="CHEBI:29105"/>
        <label>2</label>
    </ligand>
</feature>
<evidence type="ECO:0000256" key="8">
    <source>
        <dbReference type="PIRSR" id="PIRSR601952-1"/>
    </source>
</evidence>
<keyword evidence="7 9" id="KW-0460">Magnesium</keyword>
<evidence type="ECO:0000256" key="5">
    <source>
        <dbReference type="ARBA" id="ARBA00022801"/>
    </source>
</evidence>
<reference evidence="13 14" key="1">
    <citation type="journal article" date="2004" name="Nature">
        <title>Genome evolution in yeasts.</title>
        <authorList>
            <consortium name="Genolevures"/>
            <person name="Dujon B."/>
            <person name="Sherman D."/>
            <person name="Fischer G."/>
            <person name="Durrens P."/>
            <person name="Casaregola S."/>
            <person name="Lafontaine I."/>
            <person name="de Montigny J."/>
            <person name="Marck C."/>
            <person name="Neuveglise C."/>
            <person name="Talla E."/>
            <person name="Goffard N."/>
            <person name="Frangeul L."/>
            <person name="Aigle M."/>
            <person name="Anthouard V."/>
            <person name="Babour A."/>
            <person name="Barbe V."/>
            <person name="Barnay S."/>
            <person name="Blanchin S."/>
            <person name="Beckerich J.M."/>
            <person name="Beyne E."/>
            <person name="Bleykasten C."/>
            <person name="Boisrame A."/>
            <person name="Boyer J."/>
            <person name="Cattolico L."/>
            <person name="Confanioleri F."/>
            <person name="de Daruvar A."/>
            <person name="Despons L."/>
            <person name="Fabre E."/>
            <person name="Fairhead C."/>
            <person name="Ferry-Dumazet H."/>
            <person name="Groppi A."/>
            <person name="Hantraye F."/>
            <person name="Hennequin C."/>
            <person name="Jauniaux N."/>
            <person name="Joyet P."/>
            <person name="Kachouri R."/>
            <person name="Kerrest A."/>
            <person name="Koszul R."/>
            <person name="Lemaire M."/>
            <person name="Lesur I."/>
            <person name="Ma L."/>
            <person name="Muller H."/>
            <person name="Nicaud J.M."/>
            <person name="Nikolski M."/>
            <person name="Oztas S."/>
            <person name="Ozier-Kalogeropoulos O."/>
            <person name="Pellenz S."/>
            <person name="Potier S."/>
            <person name="Richard G.F."/>
            <person name="Straub M.L."/>
            <person name="Suleau A."/>
            <person name="Swennene D."/>
            <person name="Tekaia F."/>
            <person name="Wesolowski-Louvel M."/>
            <person name="Westhof E."/>
            <person name="Wirth B."/>
            <person name="Zeniou-Meyer M."/>
            <person name="Zivanovic I."/>
            <person name="Bolotin-Fukuhara M."/>
            <person name="Thierry A."/>
            <person name="Bouchier C."/>
            <person name="Caudron B."/>
            <person name="Scarpelli C."/>
            <person name="Gaillardin C."/>
            <person name="Weissenbach J."/>
            <person name="Wincker P."/>
            <person name="Souciet J.L."/>
        </authorList>
    </citation>
    <scope>NUCLEOTIDE SEQUENCE [LARGE SCALE GENOMIC DNA]</scope>
    <source>
        <strain evidence="14">ATCC 36239 / CBS 767 / BCRC 21394 / JCM 1990 / NBRC 0083 / IGC 2968</strain>
    </source>
</reference>
<dbReference type="PRINTS" id="PR00113">
    <property type="entry name" value="ALKPHPHTASE"/>
</dbReference>
<dbReference type="GO" id="GO:0019637">
    <property type="term" value="P:organophosphate metabolic process"/>
    <property type="evidence" value="ECO:0007669"/>
    <property type="project" value="UniProtKB-ARBA"/>
</dbReference>
<dbReference type="PANTHER" id="PTHR11596:SF5">
    <property type="entry name" value="ALKALINE PHOSPHATASE"/>
    <property type="match status" value="1"/>
</dbReference>
<dbReference type="InterPro" id="IPR018299">
    <property type="entry name" value="Alkaline_phosphatase_AS"/>
</dbReference>
<dbReference type="GeneID" id="2903864"/>
<dbReference type="STRING" id="284592.Q6BN39"/>
<feature type="binding site" evidence="9">
    <location>
        <position position="279"/>
    </location>
    <ligand>
        <name>Mg(2+)</name>
        <dbReference type="ChEBI" id="CHEBI:18420"/>
    </ligand>
</feature>
<evidence type="ECO:0000256" key="1">
    <source>
        <dbReference type="ARBA" id="ARBA00005984"/>
    </source>
</evidence>
<dbReference type="CDD" id="cd16012">
    <property type="entry name" value="ALP"/>
    <property type="match status" value="1"/>
</dbReference>
<organism evidence="13 14">
    <name type="scientific">Debaryomyces hansenii (strain ATCC 36239 / CBS 767 / BCRC 21394 / JCM 1990 / NBRC 0083 / IGC 2968)</name>
    <name type="common">Yeast</name>
    <name type="synonym">Torulaspora hansenii</name>
    <dbReference type="NCBI Taxonomy" id="284592"/>
    <lineage>
        <taxon>Eukaryota</taxon>
        <taxon>Fungi</taxon>
        <taxon>Dikarya</taxon>
        <taxon>Ascomycota</taxon>
        <taxon>Saccharomycotina</taxon>
        <taxon>Pichiomycetes</taxon>
        <taxon>Debaryomycetaceae</taxon>
        <taxon>Debaryomyces</taxon>
    </lineage>
</organism>